<comment type="catalytic activity">
    <reaction evidence="7">
        <text>a 2'-deoxycytidine in DNA + S-adenosyl-L-methionine = a 5-methyl-2'-deoxycytidine in DNA + S-adenosyl-L-homocysteine + H(+)</text>
        <dbReference type="Rhea" id="RHEA:13681"/>
        <dbReference type="Rhea" id="RHEA-COMP:11369"/>
        <dbReference type="Rhea" id="RHEA-COMP:11370"/>
        <dbReference type="ChEBI" id="CHEBI:15378"/>
        <dbReference type="ChEBI" id="CHEBI:57856"/>
        <dbReference type="ChEBI" id="CHEBI:59789"/>
        <dbReference type="ChEBI" id="CHEBI:85452"/>
        <dbReference type="ChEBI" id="CHEBI:85454"/>
        <dbReference type="EC" id="2.1.1.37"/>
    </reaction>
</comment>
<dbReference type="GO" id="GO:0044027">
    <property type="term" value="P:negative regulation of gene expression via chromosomal CpG island methylation"/>
    <property type="evidence" value="ECO:0007669"/>
    <property type="project" value="TreeGrafter"/>
</dbReference>
<dbReference type="SUPFAM" id="SSF53335">
    <property type="entry name" value="S-adenosyl-L-methionine-dependent methyltransferases"/>
    <property type="match status" value="1"/>
</dbReference>
<proteinExistence type="inferred from homology"/>
<dbReference type="PRINTS" id="PR00105">
    <property type="entry name" value="C5METTRFRASE"/>
</dbReference>
<dbReference type="EMBL" id="JAJBOM010000042">
    <property type="protein sequence ID" value="MCB5620931.1"/>
    <property type="molecule type" value="Genomic_DNA"/>
</dbReference>
<dbReference type="Pfam" id="PF00145">
    <property type="entry name" value="DNA_methylase"/>
    <property type="match status" value="1"/>
</dbReference>
<dbReference type="InterPro" id="IPR018117">
    <property type="entry name" value="C5_DNA_meth_AS"/>
</dbReference>
<protein>
    <recommendedName>
        <fullName evidence="7">Cytosine-specific methyltransferase</fullName>
        <ecNumber evidence="7">2.1.1.37</ecNumber>
    </recommendedName>
</protein>
<evidence type="ECO:0000256" key="4">
    <source>
        <dbReference type="ARBA" id="ARBA00022747"/>
    </source>
</evidence>
<evidence type="ECO:0000256" key="5">
    <source>
        <dbReference type="PROSITE-ProRule" id="PRU01016"/>
    </source>
</evidence>
<dbReference type="PROSITE" id="PS51679">
    <property type="entry name" value="SAM_MT_C5"/>
    <property type="match status" value="1"/>
</dbReference>
<dbReference type="GO" id="GO:0032259">
    <property type="term" value="P:methylation"/>
    <property type="evidence" value="ECO:0007669"/>
    <property type="project" value="UniProtKB-KW"/>
</dbReference>
<dbReference type="InterPro" id="IPR001525">
    <property type="entry name" value="C5_MeTfrase"/>
</dbReference>
<evidence type="ECO:0000256" key="7">
    <source>
        <dbReference type="RuleBase" id="RU000417"/>
    </source>
</evidence>
<evidence type="ECO:0000256" key="3">
    <source>
        <dbReference type="ARBA" id="ARBA00022691"/>
    </source>
</evidence>
<gene>
    <name evidence="8" type="ORF">LIQ08_17560</name>
</gene>
<evidence type="ECO:0000313" key="9">
    <source>
        <dbReference type="Proteomes" id="UP001297370"/>
    </source>
</evidence>
<dbReference type="PROSITE" id="PS00094">
    <property type="entry name" value="C5_MTASE_1"/>
    <property type="match status" value="1"/>
</dbReference>
<keyword evidence="2 5" id="KW-0808">Transferase</keyword>
<dbReference type="GO" id="GO:0009307">
    <property type="term" value="P:DNA restriction-modification system"/>
    <property type="evidence" value="ECO:0007669"/>
    <property type="project" value="UniProtKB-KW"/>
</dbReference>
<dbReference type="InterPro" id="IPR029063">
    <property type="entry name" value="SAM-dependent_MTases_sf"/>
</dbReference>
<keyword evidence="4" id="KW-0680">Restriction system</keyword>
<dbReference type="InterPro" id="IPR050390">
    <property type="entry name" value="C5-Methyltransferase"/>
</dbReference>
<dbReference type="Gene3D" id="3.40.50.150">
    <property type="entry name" value="Vaccinia Virus protein VP39"/>
    <property type="match status" value="1"/>
</dbReference>
<dbReference type="EC" id="2.1.1.37" evidence="7"/>
<accession>A0AAJ1EVZ8</accession>
<evidence type="ECO:0000256" key="1">
    <source>
        <dbReference type="ARBA" id="ARBA00022603"/>
    </source>
</evidence>
<dbReference type="Proteomes" id="UP001297370">
    <property type="component" value="Unassembled WGS sequence"/>
</dbReference>
<feature type="active site" evidence="5">
    <location>
        <position position="80"/>
    </location>
</feature>
<organism evidence="8 9">
    <name type="scientific">Mediterraneibacter gnavus</name>
    <name type="common">Ruminococcus gnavus</name>
    <dbReference type="NCBI Taxonomy" id="33038"/>
    <lineage>
        <taxon>Bacteria</taxon>
        <taxon>Bacillati</taxon>
        <taxon>Bacillota</taxon>
        <taxon>Clostridia</taxon>
        <taxon>Lachnospirales</taxon>
        <taxon>Lachnospiraceae</taxon>
        <taxon>Mediterraneibacter</taxon>
    </lineage>
</organism>
<keyword evidence="3 5" id="KW-0949">S-adenosyl-L-methionine</keyword>
<dbReference type="GO" id="GO:0003677">
    <property type="term" value="F:DNA binding"/>
    <property type="evidence" value="ECO:0007669"/>
    <property type="project" value="TreeGrafter"/>
</dbReference>
<dbReference type="AlphaFoldDB" id="A0AAJ1EVZ8"/>
<dbReference type="Gene3D" id="3.90.120.10">
    <property type="entry name" value="DNA Methylase, subunit A, domain 2"/>
    <property type="match status" value="1"/>
</dbReference>
<dbReference type="GO" id="GO:0003886">
    <property type="term" value="F:DNA (cytosine-5-)-methyltransferase activity"/>
    <property type="evidence" value="ECO:0007669"/>
    <property type="project" value="UniProtKB-EC"/>
</dbReference>
<comment type="similarity">
    <text evidence="5 6">Belongs to the class I-like SAM-binding methyltransferase superfamily. C5-methyltransferase family.</text>
</comment>
<dbReference type="PANTHER" id="PTHR10629:SF52">
    <property type="entry name" value="DNA (CYTOSINE-5)-METHYLTRANSFERASE 1"/>
    <property type="match status" value="1"/>
</dbReference>
<dbReference type="RefSeq" id="WP_173867728.1">
    <property type="nucleotide sequence ID" value="NZ_JAAIQY010000045.1"/>
</dbReference>
<dbReference type="NCBIfam" id="TIGR00675">
    <property type="entry name" value="dcm"/>
    <property type="match status" value="1"/>
</dbReference>
<keyword evidence="1 5" id="KW-0489">Methyltransferase</keyword>
<reference evidence="8" key="1">
    <citation type="submission" date="2021-10" db="EMBL/GenBank/DDBJ databases">
        <title>Collection of gut derived symbiotic bacterial strains cultured from healthy donors.</title>
        <authorList>
            <person name="Lin H."/>
            <person name="Littmann E."/>
            <person name="Claire K."/>
            <person name="Pamer E."/>
        </authorList>
    </citation>
    <scope>NUCLEOTIDE SEQUENCE</scope>
    <source>
        <strain evidence="8">MSK.23.18</strain>
    </source>
</reference>
<evidence type="ECO:0000313" key="8">
    <source>
        <dbReference type="EMBL" id="MCB5620931.1"/>
    </source>
</evidence>
<evidence type="ECO:0000256" key="6">
    <source>
        <dbReference type="RuleBase" id="RU000416"/>
    </source>
</evidence>
<sequence length="389" mass="44642">MPYTHVDCFSGPGGFCTGLHAAGFETKVAIEYIKSCVDTYSANHPEVHVIHSDIREVTADQILPYIPKEGIDLVTSGMPCETFSTAGNSSRAAYDDRQFLFREGIRIAQIVNAKMILFENVPNIQNKRIAKDSKELVIDYLKKELEEAGYGNFKEFVLDASKYGVPQKRKRFFILASKDSQIDVSQTPVETTPDKEVTVKDAFIDIPEVIANTWTENPNYLKEESEYTRLMKNDSFWKRITKEKKLLNHLPMNHRKNILERFTILQQGEGLKGLFERLTAEELAEYQSRKVIPKTIYVKRNYRLKWDEASPTVTSHCLDEFVHPVQPRALTVRECARLQSFPDSYDFIGGKYLTAHDNREEQDKYEQIGDAVPPLLAYAWGIKIKELLD</sequence>
<name>A0AAJ1EVZ8_MEDGN</name>
<evidence type="ECO:0000256" key="2">
    <source>
        <dbReference type="ARBA" id="ARBA00022679"/>
    </source>
</evidence>
<dbReference type="PANTHER" id="PTHR10629">
    <property type="entry name" value="CYTOSINE-SPECIFIC METHYLTRANSFERASE"/>
    <property type="match status" value="1"/>
</dbReference>
<comment type="caution">
    <text evidence="8">The sequence shown here is derived from an EMBL/GenBank/DDBJ whole genome shotgun (WGS) entry which is preliminary data.</text>
</comment>